<name>A0ABN9VUN7_9DINO</name>
<sequence length="145" mass="15242">MLMGGYGCHILEGVWETQQIKKQLTSRGRADKRPGAAEPAAQAQAPPAARAPAARAGRRPAAPSEGSATTAPRSVSCDPLPEGGVLLAGAHISLQGTWEQLPEVEAIPDRARSATYNALPDMARLSARLESVSERSQESDSNSED</sequence>
<comment type="caution">
    <text evidence="2">The sequence shown here is derived from an EMBL/GenBank/DDBJ whole genome shotgun (WGS) entry which is preliminary data.</text>
</comment>
<keyword evidence="3" id="KW-1185">Reference proteome</keyword>
<feature type="compositionally biased region" description="Low complexity" evidence="1">
    <location>
        <begin position="36"/>
        <end position="63"/>
    </location>
</feature>
<evidence type="ECO:0000313" key="2">
    <source>
        <dbReference type="EMBL" id="CAK0875968.1"/>
    </source>
</evidence>
<accession>A0ABN9VUN7</accession>
<organism evidence="2 3">
    <name type="scientific">Prorocentrum cordatum</name>
    <dbReference type="NCBI Taxonomy" id="2364126"/>
    <lineage>
        <taxon>Eukaryota</taxon>
        <taxon>Sar</taxon>
        <taxon>Alveolata</taxon>
        <taxon>Dinophyceae</taxon>
        <taxon>Prorocentrales</taxon>
        <taxon>Prorocentraceae</taxon>
        <taxon>Prorocentrum</taxon>
    </lineage>
</organism>
<evidence type="ECO:0000256" key="1">
    <source>
        <dbReference type="SAM" id="MobiDB-lite"/>
    </source>
</evidence>
<dbReference type="EMBL" id="CAUYUJ010017581">
    <property type="protein sequence ID" value="CAK0875968.1"/>
    <property type="molecule type" value="Genomic_DNA"/>
</dbReference>
<protein>
    <submittedName>
        <fullName evidence="2">Uncharacterized protein</fullName>
    </submittedName>
</protein>
<evidence type="ECO:0000313" key="3">
    <source>
        <dbReference type="Proteomes" id="UP001189429"/>
    </source>
</evidence>
<reference evidence="2" key="1">
    <citation type="submission" date="2023-10" db="EMBL/GenBank/DDBJ databases">
        <authorList>
            <person name="Chen Y."/>
            <person name="Shah S."/>
            <person name="Dougan E. K."/>
            <person name="Thang M."/>
            <person name="Chan C."/>
        </authorList>
    </citation>
    <scope>NUCLEOTIDE SEQUENCE [LARGE SCALE GENOMIC DNA]</scope>
</reference>
<dbReference type="Proteomes" id="UP001189429">
    <property type="component" value="Unassembled WGS sequence"/>
</dbReference>
<gene>
    <name evidence="2" type="ORF">PCOR1329_LOCUS60506</name>
</gene>
<feature type="non-terminal residue" evidence="2">
    <location>
        <position position="145"/>
    </location>
</feature>
<proteinExistence type="predicted"/>
<feature type="region of interest" description="Disordered" evidence="1">
    <location>
        <begin position="22"/>
        <end position="82"/>
    </location>
</feature>